<accession>A0A417YES4</accession>
<dbReference type="RefSeq" id="WP_118924748.1">
    <property type="nucleotide sequence ID" value="NZ_QWEG01000024.1"/>
</dbReference>
<reference evidence="1 2" key="1">
    <citation type="journal article" date="2017" name="Int. J. Syst. Evol. Microbiol.">
        <title>Bacillus notoginsengisoli sp. nov., a novel bacterium isolated from the rhizosphere of Panax notoginseng.</title>
        <authorList>
            <person name="Zhang M.Y."/>
            <person name="Cheng J."/>
            <person name="Cai Y."/>
            <person name="Zhang T.Y."/>
            <person name="Wu Y.Y."/>
            <person name="Manikprabhu D."/>
            <person name="Li W.J."/>
            <person name="Zhang Y.X."/>
        </authorList>
    </citation>
    <scope>NUCLEOTIDE SEQUENCE [LARGE SCALE GENOMIC DNA]</scope>
    <source>
        <strain evidence="1 2">JCM 30743</strain>
    </source>
</reference>
<organism evidence="1 2">
    <name type="scientific">Neobacillus notoginsengisoli</name>
    <dbReference type="NCBI Taxonomy" id="1578198"/>
    <lineage>
        <taxon>Bacteria</taxon>
        <taxon>Bacillati</taxon>
        <taxon>Bacillota</taxon>
        <taxon>Bacilli</taxon>
        <taxon>Bacillales</taxon>
        <taxon>Bacillaceae</taxon>
        <taxon>Neobacillus</taxon>
    </lineage>
</organism>
<dbReference type="Proteomes" id="UP000284416">
    <property type="component" value="Unassembled WGS sequence"/>
</dbReference>
<keyword evidence="2" id="KW-1185">Reference proteome</keyword>
<evidence type="ECO:0000313" key="2">
    <source>
        <dbReference type="Proteomes" id="UP000284416"/>
    </source>
</evidence>
<protein>
    <submittedName>
        <fullName evidence="1">Uncharacterized protein</fullName>
    </submittedName>
</protein>
<proteinExistence type="predicted"/>
<evidence type="ECO:0000313" key="1">
    <source>
        <dbReference type="EMBL" id="RHW31188.1"/>
    </source>
</evidence>
<dbReference type="AlphaFoldDB" id="A0A417YES4"/>
<gene>
    <name evidence="1" type="ORF">D1B31_22655</name>
</gene>
<comment type="caution">
    <text evidence="1">The sequence shown here is derived from an EMBL/GenBank/DDBJ whole genome shotgun (WGS) entry which is preliminary data.</text>
</comment>
<name>A0A417YES4_9BACI</name>
<sequence length="246" mass="28748">MSIYYAHLAVPIVQPDHTYFAGWERVSSEPFMFDKRDRFTLYRRKGEPVFQLAKDDRNHWYFMTMFTSKNLSGLKWARQSSRPAYVDEGAELPLADLLEQEGLEKLDYGFDKAFAHTSAFVDSLDEFPAEWQARLANADGEDDPTVVDNIHFLKNSYNGKRTRYITGAETRSFATVTENERYFNEIHLETNAFLYLLYFLYFTKQQILPSKQMVPKLLGNLWASKQAMNANWNPSLLQSERLETMD</sequence>
<dbReference type="OrthoDB" id="2824460at2"/>
<dbReference type="EMBL" id="QWEG01000024">
    <property type="protein sequence ID" value="RHW31188.1"/>
    <property type="molecule type" value="Genomic_DNA"/>
</dbReference>